<evidence type="ECO:0000313" key="3">
    <source>
        <dbReference type="EMBL" id="ELR17612.1"/>
    </source>
</evidence>
<dbReference type="SMART" id="SM00233">
    <property type="entry name" value="PH"/>
    <property type="match status" value="1"/>
</dbReference>
<dbReference type="GO" id="GO:0005769">
    <property type="term" value="C:early endosome"/>
    <property type="evidence" value="ECO:0007669"/>
    <property type="project" value="TreeGrafter"/>
</dbReference>
<dbReference type="GO" id="GO:0007032">
    <property type="term" value="P:endosome organization"/>
    <property type="evidence" value="ECO:0007669"/>
    <property type="project" value="TreeGrafter"/>
</dbReference>
<dbReference type="PROSITE" id="PS50003">
    <property type="entry name" value="PH_DOMAIN"/>
    <property type="match status" value="1"/>
</dbReference>
<dbReference type="SUPFAM" id="SSF50729">
    <property type="entry name" value="PH domain-like"/>
    <property type="match status" value="1"/>
</dbReference>
<protein>
    <submittedName>
        <fullName evidence="3">PH domain containing protein</fullName>
    </submittedName>
</protein>
<keyword evidence="1" id="KW-0597">Phosphoprotein</keyword>
<dbReference type="VEuPathDB" id="AmoebaDB:ACA1_063760"/>
<dbReference type="Gene3D" id="2.30.29.30">
    <property type="entry name" value="Pleckstrin-homology domain (PH domain)/Phosphotyrosine-binding domain (PTB)"/>
    <property type="match status" value="1"/>
</dbReference>
<dbReference type="RefSeq" id="XP_004339625.1">
    <property type="nucleotide sequence ID" value="XM_004339577.1"/>
</dbReference>
<dbReference type="PANTHER" id="PTHR22902:SF27">
    <property type="entry name" value="PLECKSTRIN HOMOLOGY DOMAIN-CONTAINING FAMILY A MEMBER 3"/>
    <property type="match status" value="1"/>
</dbReference>
<dbReference type="AlphaFoldDB" id="L8GXG1"/>
<dbReference type="GO" id="GO:0042147">
    <property type="term" value="P:retrograde transport, endosome to Golgi"/>
    <property type="evidence" value="ECO:0007669"/>
    <property type="project" value="TreeGrafter"/>
</dbReference>
<dbReference type="InterPro" id="IPR011993">
    <property type="entry name" value="PH-like_dom_sf"/>
</dbReference>
<dbReference type="KEGG" id="acan:ACA1_063760"/>
<dbReference type="EMBL" id="KB007974">
    <property type="protein sequence ID" value="ELR17612.1"/>
    <property type="molecule type" value="Genomic_DNA"/>
</dbReference>
<sequence>MKPENKWMDAEAAEGEEGPPQRRVFKKEAAEAMGHMEKLFTDQRQLVMARYPSLAADHLAQSANAERTGYLYKQGGLDRRRWQKRWFVLVDDFLFYYSSSSSATPKGIVRLDRLRAKPARPHDDPEREHAFSLPAQKKLYVLAASYLEERDEWLEAINRASFFVTGLSS</sequence>
<reference evidence="3 4" key="1">
    <citation type="journal article" date="2013" name="Genome Biol.">
        <title>Genome of Acanthamoeba castellanii highlights extensive lateral gene transfer and early evolution of tyrosine kinase signaling.</title>
        <authorList>
            <person name="Clarke M."/>
            <person name="Lohan A.J."/>
            <person name="Liu B."/>
            <person name="Lagkouvardos I."/>
            <person name="Roy S."/>
            <person name="Zafar N."/>
            <person name="Bertelli C."/>
            <person name="Schilde C."/>
            <person name="Kianianmomeni A."/>
            <person name="Burglin T.R."/>
            <person name="Frech C."/>
            <person name="Turcotte B."/>
            <person name="Kopec K.O."/>
            <person name="Synnott J.M."/>
            <person name="Choo C."/>
            <person name="Paponov I."/>
            <person name="Finkler A."/>
            <person name="Soon Heng Tan C."/>
            <person name="Hutchins A.P."/>
            <person name="Weinmeier T."/>
            <person name="Rattei T."/>
            <person name="Chu J.S."/>
            <person name="Gimenez G."/>
            <person name="Irimia M."/>
            <person name="Rigden D.J."/>
            <person name="Fitzpatrick D.A."/>
            <person name="Lorenzo-Morales J."/>
            <person name="Bateman A."/>
            <person name="Chiu C.H."/>
            <person name="Tang P."/>
            <person name="Hegemann P."/>
            <person name="Fromm H."/>
            <person name="Raoult D."/>
            <person name="Greub G."/>
            <person name="Miranda-Saavedra D."/>
            <person name="Chen N."/>
            <person name="Nash P."/>
            <person name="Ginger M.L."/>
            <person name="Horn M."/>
            <person name="Schaap P."/>
            <person name="Caler L."/>
            <person name="Loftus B."/>
        </authorList>
    </citation>
    <scope>NUCLEOTIDE SEQUENCE [LARGE SCALE GENOMIC DNA]</scope>
    <source>
        <strain evidence="3 4">Neff</strain>
    </source>
</reference>
<dbReference type="PANTHER" id="PTHR22902">
    <property type="entry name" value="SESQUIPEDALIAN"/>
    <property type="match status" value="1"/>
</dbReference>
<evidence type="ECO:0000313" key="4">
    <source>
        <dbReference type="Proteomes" id="UP000011083"/>
    </source>
</evidence>
<evidence type="ECO:0000259" key="2">
    <source>
        <dbReference type="PROSITE" id="PS50003"/>
    </source>
</evidence>
<proteinExistence type="predicted"/>
<evidence type="ECO:0000256" key="1">
    <source>
        <dbReference type="ARBA" id="ARBA00022553"/>
    </source>
</evidence>
<dbReference type="Pfam" id="PF00169">
    <property type="entry name" value="PH"/>
    <property type="match status" value="1"/>
</dbReference>
<dbReference type="InterPro" id="IPR045188">
    <property type="entry name" value="Boi1/Boi2-like"/>
</dbReference>
<accession>L8GXG1</accession>
<dbReference type="GO" id="GO:0005802">
    <property type="term" value="C:trans-Golgi network"/>
    <property type="evidence" value="ECO:0007669"/>
    <property type="project" value="TreeGrafter"/>
</dbReference>
<dbReference type="GO" id="GO:0001881">
    <property type="term" value="P:receptor recycling"/>
    <property type="evidence" value="ECO:0007669"/>
    <property type="project" value="TreeGrafter"/>
</dbReference>
<keyword evidence="4" id="KW-1185">Reference proteome</keyword>
<dbReference type="InterPro" id="IPR001849">
    <property type="entry name" value="PH_domain"/>
</dbReference>
<dbReference type="Proteomes" id="UP000011083">
    <property type="component" value="Unassembled WGS sequence"/>
</dbReference>
<gene>
    <name evidence="3" type="ORF">ACA1_063760</name>
</gene>
<dbReference type="OrthoDB" id="10254377at2759"/>
<dbReference type="GO" id="GO:0055037">
    <property type="term" value="C:recycling endosome"/>
    <property type="evidence" value="ECO:0007669"/>
    <property type="project" value="TreeGrafter"/>
</dbReference>
<dbReference type="GO" id="GO:0005829">
    <property type="term" value="C:cytosol"/>
    <property type="evidence" value="ECO:0007669"/>
    <property type="project" value="GOC"/>
</dbReference>
<dbReference type="GeneID" id="14917816"/>
<name>L8GXG1_ACACF</name>
<organism evidence="3 4">
    <name type="scientific">Acanthamoeba castellanii (strain ATCC 30010 / Neff)</name>
    <dbReference type="NCBI Taxonomy" id="1257118"/>
    <lineage>
        <taxon>Eukaryota</taxon>
        <taxon>Amoebozoa</taxon>
        <taxon>Discosea</taxon>
        <taxon>Longamoebia</taxon>
        <taxon>Centramoebida</taxon>
        <taxon>Acanthamoebidae</taxon>
        <taxon>Acanthamoeba</taxon>
    </lineage>
</organism>
<feature type="domain" description="PH" evidence="2">
    <location>
        <begin position="64"/>
        <end position="162"/>
    </location>
</feature>